<evidence type="ECO:0000313" key="2">
    <source>
        <dbReference type="EMBL" id="NKE48341.1"/>
    </source>
</evidence>
<feature type="signal peptide" evidence="1">
    <location>
        <begin position="1"/>
        <end position="21"/>
    </location>
</feature>
<evidence type="ECO:0008006" key="4">
    <source>
        <dbReference type="Google" id="ProtNLM"/>
    </source>
</evidence>
<organism evidence="2 3">
    <name type="scientific">Falsiroseomonas frigidaquae</name>
    <dbReference type="NCBI Taxonomy" id="487318"/>
    <lineage>
        <taxon>Bacteria</taxon>
        <taxon>Pseudomonadati</taxon>
        <taxon>Pseudomonadota</taxon>
        <taxon>Alphaproteobacteria</taxon>
        <taxon>Acetobacterales</taxon>
        <taxon>Roseomonadaceae</taxon>
        <taxon>Falsiroseomonas</taxon>
    </lineage>
</organism>
<protein>
    <recommendedName>
        <fullName evidence="4">PepSY domain-containing protein</fullName>
    </recommendedName>
</protein>
<keyword evidence="3" id="KW-1185">Reference proteome</keyword>
<evidence type="ECO:0000313" key="3">
    <source>
        <dbReference type="Proteomes" id="UP000765160"/>
    </source>
</evidence>
<evidence type="ECO:0000256" key="1">
    <source>
        <dbReference type="SAM" id="SignalP"/>
    </source>
</evidence>
<gene>
    <name evidence="2" type="ORF">HB662_26435</name>
</gene>
<sequence>MMRRAAILLLLALPLAGPAGQSLLPLPRAVEIVAERYHGRMIEARVVPGLDDEETSVAYELRWLTPANDVLRIRISATDGGMLLVEGSGMIAARK</sequence>
<name>A0ABX1F7I2_9PROT</name>
<dbReference type="RefSeq" id="WP_168054633.1">
    <property type="nucleotide sequence ID" value="NZ_JAATJR010000009.1"/>
</dbReference>
<comment type="caution">
    <text evidence="2">The sequence shown here is derived from an EMBL/GenBank/DDBJ whole genome shotgun (WGS) entry which is preliminary data.</text>
</comment>
<keyword evidence="1" id="KW-0732">Signal</keyword>
<dbReference type="EMBL" id="JAAVTX010000009">
    <property type="protein sequence ID" value="NKE48341.1"/>
    <property type="molecule type" value="Genomic_DNA"/>
</dbReference>
<dbReference type="Proteomes" id="UP000765160">
    <property type="component" value="Unassembled WGS sequence"/>
</dbReference>
<feature type="chain" id="PRO_5045264092" description="PepSY domain-containing protein" evidence="1">
    <location>
        <begin position="22"/>
        <end position="95"/>
    </location>
</feature>
<reference evidence="2 3" key="1">
    <citation type="submission" date="2020-03" db="EMBL/GenBank/DDBJ databases">
        <title>Roseomonas selenitidurans sp. nov. isolated from soil.</title>
        <authorList>
            <person name="Liu H."/>
        </authorList>
    </citation>
    <scope>NUCLEOTIDE SEQUENCE [LARGE SCALE GENOMIC DNA]</scope>
    <source>
        <strain evidence="2 3">JCM 15073</strain>
    </source>
</reference>
<accession>A0ABX1F7I2</accession>
<proteinExistence type="predicted"/>